<feature type="compositionally biased region" description="Basic and acidic residues" evidence="8">
    <location>
        <begin position="642"/>
        <end position="664"/>
    </location>
</feature>
<keyword evidence="4 7" id="KW-0347">Helicase</keyword>
<dbReference type="PROSITE" id="PS00039">
    <property type="entry name" value="DEAD_ATP_HELICASE"/>
    <property type="match status" value="1"/>
</dbReference>
<evidence type="ECO:0000256" key="4">
    <source>
        <dbReference type="ARBA" id="ARBA00022806"/>
    </source>
</evidence>
<dbReference type="Pfam" id="PF00397">
    <property type="entry name" value="WW"/>
    <property type="match status" value="1"/>
</dbReference>
<dbReference type="PROSITE" id="PS01159">
    <property type="entry name" value="WW_DOMAIN_1"/>
    <property type="match status" value="1"/>
</dbReference>
<dbReference type="PROSITE" id="PS50020">
    <property type="entry name" value="WW_DOMAIN_2"/>
    <property type="match status" value="1"/>
</dbReference>
<feature type="compositionally biased region" description="Low complexity" evidence="8">
    <location>
        <begin position="51"/>
        <end position="70"/>
    </location>
</feature>
<keyword evidence="13" id="KW-1185">Reference proteome</keyword>
<dbReference type="GO" id="GO:0005524">
    <property type="term" value="F:ATP binding"/>
    <property type="evidence" value="ECO:0007669"/>
    <property type="project" value="UniProtKB-KW"/>
</dbReference>
<feature type="compositionally biased region" description="Basic and acidic residues" evidence="8">
    <location>
        <begin position="623"/>
        <end position="635"/>
    </location>
</feature>
<dbReference type="PROSITE" id="PS51194">
    <property type="entry name" value="HELICASE_CTER"/>
    <property type="match status" value="1"/>
</dbReference>
<dbReference type="InterPro" id="IPR001650">
    <property type="entry name" value="Helicase_C-like"/>
</dbReference>
<reference evidence="12" key="1">
    <citation type="journal article" date="2020" name="bioRxiv">
        <title>Hybrid origin of Populus tomentosa Carr. identified through genome sequencing and phylogenomic analysis.</title>
        <authorList>
            <person name="An X."/>
            <person name="Gao K."/>
            <person name="Chen Z."/>
            <person name="Li J."/>
            <person name="Yang X."/>
            <person name="Yang X."/>
            <person name="Zhou J."/>
            <person name="Guo T."/>
            <person name="Zhao T."/>
            <person name="Huang S."/>
            <person name="Miao D."/>
            <person name="Khan W.U."/>
            <person name="Rao P."/>
            <person name="Ye M."/>
            <person name="Lei B."/>
            <person name="Liao W."/>
            <person name="Wang J."/>
            <person name="Ji L."/>
            <person name="Li Y."/>
            <person name="Guo B."/>
            <person name="Mustafa N.S."/>
            <person name="Li S."/>
            <person name="Yun Q."/>
            <person name="Keller S.R."/>
            <person name="Mao J."/>
            <person name="Zhang R."/>
            <person name="Strauss S.H."/>
        </authorList>
    </citation>
    <scope>NUCLEOTIDE SEQUENCE</scope>
    <source>
        <strain evidence="12">GM15</strain>
        <tissue evidence="12">Leaf</tissue>
    </source>
</reference>
<dbReference type="OrthoDB" id="196131at2759"/>
<dbReference type="Proteomes" id="UP000886885">
    <property type="component" value="Chromosome 17D"/>
</dbReference>
<proteinExistence type="inferred from homology"/>
<comment type="similarity">
    <text evidence="7">Belongs to the DEAD box helicase family.</text>
</comment>
<feature type="domain" description="Helicase ATP-binding" evidence="10">
    <location>
        <begin position="201"/>
        <end position="375"/>
    </location>
</feature>
<evidence type="ECO:0000256" key="7">
    <source>
        <dbReference type="RuleBase" id="RU000492"/>
    </source>
</evidence>
<feature type="region of interest" description="Disordered" evidence="8">
    <location>
        <begin position="1"/>
        <end position="26"/>
    </location>
</feature>
<feature type="compositionally biased region" description="Gly residues" evidence="8">
    <location>
        <begin position="563"/>
        <end position="589"/>
    </location>
</feature>
<dbReference type="SMART" id="SM00490">
    <property type="entry name" value="HELICc"/>
    <property type="match status" value="1"/>
</dbReference>
<dbReference type="EC" id="3.6.4.13" evidence="1"/>
<accession>A0A8X7Y482</accession>
<feature type="region of interest" description="Disordered" evidence="8">
    <location>
        <begin position="48"/>
        <end position="126"/>
    </location>
</feature>
<dbReference type="EMBL" id="JAAWWB010000034">
    <property type="protein sequence ID" value="KAG6741663.1"/>
    <property type="molecule type" value="Genomic_DNA"/>
</dbReference>
<evidence type="ECO:0000313" key="12">
    <source>
        <dbReference type="EMBL" id="KAG6741663.1"/>
    </source>
</evidence>
<dbReference type="InterPro" id="IPR011545">
    <property type="entry name" value="DEAD/DEAH_box_helicase_dom"/>
</dbReference>
<evidence type="ECO:0000259" key="9">
    <source>
        <dbReference type="PROSITE" id="PS50020"/>
    </source>
</evidence>
<protein>
    <recommendedName>
        <fullName evidence="1">RNA helicase</fullName>
        <ecNumber evidence="1">3.6.4.13</ecNumber>
    </recommendedName>
</protein>
<organism evidence="12 13">
    <name type="scientific">Populus tomentosa</name>
    <name type="common">Chinese white poplar</name>
    <dbReference type="NCBI Taxonomy" id="118781"/>
    <lineage>
        <taxon>Eukaryota</taxon>
        <taxon>Viridiplantae</taxon>
        <taxon>Streptophyta</taxon>
        <taxon>Embryophyta</taxon>
        <taxon>Tracheophyta</taxon>
        <taxon>Spermatophyta</taxon>
        <taxon>Magnoliopsida</taxon>
        <taxon>eudicotyledons</taxon>
        <taxon>Gunneridae</taxon>
        <taxon>Pentapetalae</taxon>
        <taxon>rosids</taxon>
        <taxon>fabids</taxon>
        <taxon>Malpighiales</taxon>
        <taxon>Salicaceae</taxon>
        <taxon>Saliceae</taxon>
        <taxon>Populus</taxon>
    </lineage>
</organism>
<dbReference type="GO" id="GO:0003724">
    <property type="term" value="F:RNA helicase activity"/>
    <property type="evidence" value="ECO:0007669"/>
    <property type="project" value="UniProtKB-EC"/>
</dbReference>
<evidence type="ECO:0000256" key="3">
    <source>
        <dbReference type="ARBA" id="ARBA00022801"/>
    </source>
</evidence>
<dbReference type="GO" id="GO:0003723">
    <property type="term" value="F:RNA binding"/>
    <property type="evidence" value="ECO:0007669"/>
    <property type="project" value="UniProtKB-KW"/>
</dbReference>
<feature type="region of interest" description="Disordered" evidence="8">
    <location>
        <begin position="555"/>
        <end position="756"/>
    </location>
</feature>
<evidence type="ECO:0000256" key="6">
    <source>
        <dbReference type="ARBA" id="ARBA00022884"/>
    </source>
</evidence>
<dbReference type="InterPro" id="IPR001202">
    <property type="entry name" value="WW_dom"/>
</dbReference>
<dbReference type="CDD" id="cd18787">
    <property type="entry name" value="SF2_C_DEAD"/>
    <property type="match status" value="1"/>
</dbReference>
<dbReference type="GO" id="GO:0016787">
    <property type="term" value="F:hydrolase activity"/>
    <property type="evidence" value="ECO:0007669"/>
    <property type="project" value="UniProtKB-KW"/>
</dbReference>
<dbReference type="AlphaFoldDB" id="A0A8X7Y482"/>
<evidence type="ECO:0000259" key="10">
    <source>
        <dbReference type="PROSITE" id="PS51192"/>
    </source>
</evidence>
<name>A0A8X7Y482_POPTO</name>
<dbReference type="InterPro" id="IPR014001">
    <property type="entry name" value="Helicase_ATP-bd"/>
</dbReference>
<sequence>MTAAATASSVGPRYAPDDPTLPKPWRGLVDGKTGYLYFWNPETNVTQYERPSTSAIPPKSSSSVPITPSVQVEQSSSHRGYSPDDRIWDLSSRGTAIQSENVPNGTASGISARGHGSSSGGSGLTGEAYRRRHEITVTGDEVPPPLTSFEATGFPSEILKEVRYLLLQGANVVRCATLPLGALHVLKAGFSSPTPIQAQSWPVALQSRDIVAVAKTGSGKTLGYLIPGFIHLKCCHNDPQLGPTVLVLSPTRELATQIQDEAVKFGKSSRISCTCLYGGAPKGPQLKELDRGADIVVATPGRLNDILEMRRVSLNQVKYLVLDEADRMLDMGFEPQIRKIVKEVPACRQTLMYTATWPKEVKKIAADLLVNPVQVNIGSIDELVANKSITQHVELLAPLEKHRRLEQILRSQEPGSKIIIFCSTKKMCDQLSRNLTRQFGAAAIHGDKSQSERDHVLSQFRTGRSPILVATDVAARGLDIKDIRVVVNYDFPTGVEDYVHRIGRTGRAGAIGVAYTFFGDQDAKYASDLIKVLEGANQLVPSEIRAMASRGGGAMGRLRRWGSGSGGRDGGCGGHSDFGYGGRDGGRGSWGVSNSSSSRPERGGGCENDHESQARYDQGYSDGYDKGHYHNRSPDKGSGWGDRSKSLNRDRSRSRSPDRYDRAPPVRSFHQAMMEKGRASPSDQIQHESFHKEMMEQGRSSSYHAQQERGRSLRSGGINAGPRSGHDGRGFNAGPHSYFGEEEEERTIPADEDATG</sequence>
<feature type="compositionally biased region" description="Acidic residues" evidence="8">
    <location>
        <begin position="740"/>
        <end position="756"/>
    </location>
</feature>
<keyword evidence="2 7" id="KW-0547">Nucleotide-binding</keyword>
<dbReference type="PROSITE" id="PS51192">
    <property type="entry name" value="HELICASE_ATP_BIND_1"/>
    <property type="match status" value="1"/>
</dbReference>
<dbReference type="SMART" id="SM00487">
    <property type="entry name" value="DEXDc"/>
    <property type="match status" value="1"/>
</dbReference>
<gene>
    <name evidence="12" type="ORF">POTOM_054940</name>
</gene>
<dbReference type="Pfam" id="PF00271">
    <property type="entry name" value="Helicase_C"/>
    <property type="match status" value="1"/>
</dbReference>
<feature type="compositionally biased region" description="Basic and acidic residues" evidence="8">
    <location>
        <begin position="599"/>
        <end position="614"/>
    </location>
</feature>
<feature type="domain" description="WW" evidence="9">
    <location>
        <begin position="19"/>
        <end position="53"/>
    </location>
</feature>
<keyword evidence="5 7" id="KW-0067">ATP-binding</keyword>
<dbReference type="PANTHER" id="PTHR47958">
    <property type="entry name" value="ATP-DEPENDENT RNA HELICASE DBP3"/>
    <property type="match status" value="1"/>
</dbReference>
<feature type="compositionally biased region" description="Basic and acidic residues" evidence="8">
    <location>
        <begin position="685"/>
        <end position="696"/>
    </location>
</feature>
<comment type="caution">
    <text evidence="12">The sequence shown here is derived from an EMBL/GenBank/DDBJ whole genome shotgun (WGS) entry which is preliminary data.</text>
</comment>
<evidence type="ECO:0000256" key="1">
    <source>
        <dbReference type="ARBA" id="ARBA00012552"/>
    </source>
</evidence>
<feature type="compositionally biased region" description="Polar residues" evidence="8">
    <location>
        <begin position="92"/>
        <end position="107"/>
    </location>
</feature>
<dbReference type="SMART" id="SM00456">
    <property type="entry name" value="WW"/>
    <property type="match status" value="1"/>
</dbReference>
<dbReference type="Pfam" id="PF00270">
    <property type="entry name" value="DEAD"/>
    <property type="match status" value="1"/>
</dbReference>
<keyword evidence="3 7" id="KW-0378">Hydrolase</keyword>
<evidence type="ECO:0000256" key="5">
    <source>
        <dbReference type="ARBA" id="ARBA00022840"/>
    </source>
</evidence>
<dbReference type="InterPro" id="IPR000629">
    <property type="entry name" value="RNA-helicase_DEAD-box_CS"/>
</dbReference>
<evidence type="ECO:0000256" key="2">
    <source>
        <dbReference type="ARBA" id="ARBA00022741"/>
    </source>
</evidence>
<evidence type="ECO:0000313" key="13">
    <source>
        <dbReference type="Proteomes" id="UP000886885"/>
    </source>
</evidence>
<evidence type="ECO:0000259" key="11">
    <source>
        <dbReference type="PROSITE" id="PS51194"/>
    </source>
</evidence>
<evidence type="ECO:0000256" key="8">
    <source>
        <dbReference type="SAM" id="MobiDB-lite"/>
    </source>
</evidence>
<keyword evidence="6" id="KW-0694">RNA-binding</keyword>
<dbReference type="CDD" id="cd00201">
    <property type="entry name" value="WW"/>
    <property type="match status" value="1"/>
</dbReference>
<feature type="domain" description="Helicase C-terminal" evidence="11">
    <location>
        <begin position="404"/>
        <end position="548"/>
    </location>
</feature>
<dbReference type="FunFam" id="3.40.50.300:FF:000008">
    <property type="entry name" value="ATP-dependent RNA helicase RhlB"/>
    <property type="match status" value="1"/>
</dbReference>